<dbReference type="AlphaFoldDB" id="A0A016WTX4"/>
<sequence length="93" mass="10162">MPTGFVWLNEARLKPWPTVTTGQTRCVGCDRVPTRRGRANPSCYDRLARQHTATTTATPAAATSTWRGRGNTLHPQRSPAPRGCCGRGNGNRD</sequence>
<gene>
    <name evidence="2" type="primary">Acey_s0498.g2529</name>
    <name evidence="2" type="ORF">Y032_0498g2529</name>
</gene>
<name>A0A016WTX4_9BILA</name>
<evidence type="ECO:0000313" key="3">
    <source>
        <dbReference type="Proteomes" id="UP000024635"/>
    </source>
</evidence>
<evidence type="ECO:0000256" key="1">
    <source>
        <dbReference type="SAM" id="MobiDB-lite"/>
    </source>
</evidence>
<proteinExistence type="predicted"/>
<evidence type="ECO:0000313" key="2">
    <source>
        <dbReference type="EMBL" id="EYC43279.1"/>
    </source>
</evidence>
<feature type="region of interest" description="Disordered" evidence="1">
    <location>
        <begin position="50"/>
        <end position="93"/>
    </location>
</feature>
<accession>A0A016WTX4</accession>
<dbReference type="EMBL" id="JARK01000098">
    <property type="protein sequence ID" value="EYC43279.1"/>
    <property type="molecule type" value="Genomic_DNA"/>
</dbReference>
<protein>
    <submittedName>
        <fullName evidence="2">Uncharacterized protein</fullName>
    </submittedName>
</protein>
<comment type="caution">
    <text evidence="2">The sequence shown here is derived from an EMBL/GenBank/DDBJ whole genome shotgun (WGS) entry which is preliminary data.</text>
</comment>
<feature type="compositionally biased region" description="Low complexity" evidence="1">
    <location>
        <begin position="52"/>
        <end position="65"/>
    </location>
</feature>
<keyword evidence="3" id="KW-1185">Reference proteome</keyword>
<organism evidence="2 3">
    <name type="scientific">Ancylostoma ceylanicum</name>
    <dbReference type="NCBI Taxonomy" id="53326"/>
    <lineage>
        <taxon>Eukaryota</taxon>
        <taxon>Metazoa</taxon>
        <taxon>Ecdysozoa</taxon>
        <taxon>Nematoda</taxon>
        <taxon>Chromadorea</taxon>
        <taxon>Rhabditida</taxon>
        <taxon>Rhabditina</taxon>
        <taxon>Rhabditomorpha</taxon>
        <taxon>Strongyloidea</taxon>
        <taxon>Ancylostomatidae</taxon>
        <taxon>Ancylostomatinae</taxon>
        <taxon>Ancylostoma</taxon>
    </lineage>
</organism>
<reference evidence="3" key="1">
    <citation type="journal article" date="2015" name="Nat. Genet.">
        <title>The genome and transcriptome of the zoonotic hookworm Ancylostoma ceylanicum identify infection-specific gene families.</title>
        <authorList>
            <person name="Schwarz E.M."/>
            <person name="Hu Y."/>
            <person name="Antoshechkin I."/>
            <person name="Miller M.M."/>
            <person name="Sternberg P.W."/>
            <person name="Aroian R.V."/>
        </authorList>
    </citation>
    <scope>NUCLEOTIDE SEQUENCE</scope>
    <source>
        <strain evidence="3">HY135</strain>
    </source>
</reference>
<dbReference type="Proteomes" id="UP000024635">
    <property type="component" value="Unassembled WGS sequence"/>
</dbReference>